<dbReference type="InterPro" id="IPR014923">
    <property type="entry name" value="DUF1802"/>
</dbReference>
<dbReference type="EMBL" id="JBHTGQ010000009">
    <property type="protein sequence ID" value="MFC7749060.1"/>
    <property type="molecule type" value="Genomic_DNA"/>
</dbReference>
<name>A0ABW2V2N5_9BACL</name>
<keyword evidence="2" id="KW-1185">Reference proteome</keyword>
<sequence>MTKQELASTGTVALKEWASAVEALAEGRQIILMRKGGIVEETRDFRLESPSFALYPTYEHQRAHLLKPEHRELVERTIGLGSPGGDVRLTLRAEVTDDLEVADQETLDKLRGFHIWTDDFAAERLKWKRTKPLHVLLVRAYRLPEPVDIPYSDAYGGCKSWVRLERAVSLDAGEPVLDDRNYQAARDAILQALRS</sequence>
<evidence type="ECO:0000313" key="2">
    <source>
        <dbReference type="Proteomes" id="UP001596528"/>
    </source>
</evidence>
<comment type="caution">
    <text evidence="1">The sequence shown here is derived from an EMBL/GenBank/DDBJ whole genome shotgun (WGS) entry which is preliminary data.</text>
</comment>
<dbReference type="InterPro" id="IPR008307">
    <property type="entry name" value="UCP018957"/>
</dbReference>
<reference evidence="2" key="1">
    <citation type="journal article" date="2019" name="Int. J. Syst. Evol. Microbiol.">
        <title>The Global Catalogue of Microorganisms (GCM) 10K type strain sequencing project: providing services to taxonomists for standard genome sequencing and annotation.</title>
        <authorList>
            <consortium name="The Broad Institute Genomics Platform"/>
            <consortium name="The Broad Institute Genome Sequencing Center for Infectious Disease"/>
            <person name="Wu L."/>
            <person name="Ma J."/>
        </authorList>
    </citation>
    <scope>NUCLEOTIDE SEQUENCE [LARGE SCALE GENOMIC DNA]</scope>
    <source>
        <strain evidence="2">JCM 18657</strain>
    </source>
</reference>
<accession>A0ABW2V2N5</accession>
<organism evidence="1 2">
    <name type="scientific">Paenibacillus thermoaerophilus</name>
    <dbReference type="NCBI Taxonomy" id="1215385"/>
    <lineage>
        <taxon>Bacteria</taxon>
        <taxon>Bacillati</taxon>
        <taxon>Bacillota</taxon>
        <taxon>Bacilli</taxon>
        <taxon>Bacillales</taxon>
        <taxon>Paenibacillaceae</taxon>
        <taxon>Paenibacillus</taxon>
    </lineage>
</organism>
<dbReference type="RefSeq" id="WP_138789389.1">
    <property type="nucleotide sequence ID" value="NZ_JBHTGQ010000009.1"/>
</dbReference>
<gene>
    <name evidence="1" type="ORF">ACFQWB_03750</name>
</gene>
<dbReference type="PIRSF" id="PIRSF018957">
    <property type="entry name" value="UCP018957"/>
    <property type="match status" value="1"/>
</dbReference>
<evidence type="ECO:0000313" key="1">
    <source>
        <dbReference type="EMBL" id="MFC7749060.1"/>
    </source>
</evidence>
<dbReference type="Proteomes" id="UP001596528">
    <property type="component" value="Unassembled WGS sequence"/>
</dbReference>
<dbReference type="Pfam" id="PF08819">
    <property type="entry name" value="DUF1802"/>
    <property type="match status" value="1"/>
</dbReference>
<protein>
    <submittedName>
        <fullName evidence="1">DUF1802 family protein</fullName>
    </submittedName>
</protein>
<proteinExistence type="predicted"/>